<name>A0AAX1EFE9_9GAMM</name>
<evidence type="ECO:0000259" key="2">
    <source>
        <dbReference type="PROSITE" id="PS50994"/>
    </source>
</evidence>
<dbReference type="AlphaFoldDB" id="A0AAX1EFE9"/>
<dbReference type="InterPro" id="IPR009057">
    <property type="entry name" value="Homeodomain-like_sf"/>
</dbReference>
<protein>
    <submittedName>
        <fullName evidence="3">Transposase</fullName>
    </submittedName>
</protein>
<feature type="domain" description="Integrase catalytic" evidence="2">
    <location>
        <begin position="143"/>
        <end position="331"/>
    </location>
</feature>
<feature type="region of interest" description="Disordered" evidence="1">
    <location>
        <begin position="453"/>
        <end position="482"/>
    </location>
</feature>
<dbReference type="Pfam" id="PF09299">
    <property type="entry name" value="Mu-transpos_C"/>
    <property type="match status" value="1"/>
</dbReference>
<dbReference type="Proteomes" id="UP000295517">
    <property type="component" value="Chromosome"/>
</dbReference>
<dbReference type="InterPro" id="IPR009004">
    <property type="entry name" value="Transposase_Mu_C"/>
</dbReference>
<gene>
    <name evidence="3" type="ORF">E3983_04995</name>
</gene>
<proteinExistence type="predicted"/>
<dbReference type="PROSITE" id="PS50994">
    <property type="entry name" value="INTEGRASE"/>
    <property type="match status" value="1"/>
</dbReference>
<dbReference type="SUPFAM" id="SSF46689">
    <property type="entry name" value="Homeodomain-like"/>
    <property type="match status" value="1"/>
</dbReference>
<dbReference type="EMBL" id="CP038254">
    <property type="protein sequence ID" value="QBR83767.1"/>
    <property type="molecule type" value="Genomic_DNA"/>
</dbReference>
<evidence type="ECO:0000313" key="3">
    <source>
        <dbReference type="EMBL" id="QBR83767.1"/>
    </source>
</evidence>
<evidence type="ECO:0000256" key="1">
    <source>
        <dbReference type="SAM" id="MobiDB-lite"/>
    </source>
</evidence>
<dbReference type="InterPro" id="IPR015378">
    <property type="entry name" value="Transposase-like_Mu_C"/>
</dbReference>
<dbReference type="GO" id="GO:0015074">
    <property type="term" value="P:DNA integration"/>
    <property type="evidence" value="ECO:0007669"/>
    <property type="project" value="InterPro"/>
</dbReference>
<dbReference type="Pfam" id="PF00665">
    <property type="entry name" value="rve"/>
    <property type="match status" value="1"/>
</dbReference>
<dbReference type="InterPro" id="IPR012337">
    <property type="entry name" value="RNaseH-like_sf"/>
</dbReference>
<dbReference type="Pfam" id="PF13518">
    <property type="entry name" value="HTH_28"/>
    <property type="match status" value="1"/>
</dbReference>
<dbReference type="GO" id="GO:0003676">
    <property type="term" value="F:nucleic acid binding"/>
    <property type="evidence" value="ECO:0007669"/>
    <property type="project" value="InterPro"/>
</dbReference>
<dbReference type="Gene3D" id="3.30.420.10">
    <property type="entry name" value="Ribonuclease H-like superfamily/Ribonuclease H"/>
    <property type="match status" value="1"/>
</dbReference>
<dbReference type="InterPro" id="IPR001584">
    <property type="entry name" value="Integrase_cat-core"/>
</dbReference>
<dbReference type="RefSeq" id="WP_135060096.1">
    <property type="nucleotide sequence ID" value="NZ_CP038254.1"/>
</dbReference>
<sequence length="482" mass="55965">MSQNKALVKFKIIEPYLNGDESLTSISKQKDIAIRSLHRWVSLYKKYGFDGLKPKSRRDRGCYRKIPEQMVNMIEGLALNKNKKSMASIHRQISHYAKENALPIPSYAVIAKIVNNIATDLNVLAHNGLDCYQQAYDLLFIREAQRPNHIWQADHTLLDIHILNEKDEIKRPWFTVIMDDYSRAIAGYYLSFNAPSSQQTSLAFRQAIWRKKEKNWLICGVPELLYTDHGSDFTSHHIEEVCASLKIQLIFSAVGKPRGRGKIERFFSTINQQLLESLPGYTQHKQPSKKNKFLTVEELDARIKSFILSDYNSQPHSSTKIEPNTRWQQNYFLPQLPESQEVLDLLLLTVAKPRTVHRQGIKFQGFRYLSPILAGYVGEKVVIRYDPRDMAEIRVFYQNKFLCRAFAQELESQTVSLKEIIKARNLRKKELQRNIKERLSLVDSILNIHPSVQEASKTQSCKEDKTQKPKKKSNPIKRYTNE</sequence>
<dbReference type="InterPro" id="IPR036397">
    <property type="entry name" value="RNaseH_sf"/>
</dbReference>
<reference evidence="3 4" key="1">
    <citation type="submission" date="2019-03" db="EMBL/GenBank/DDBJ databases">
        <title>Diverse conjugative elements silence natural transformation in Legionella species.</title>
        <authorList>
            <person name="Durieux I."/>
            <person name="Ginevra C."/>
            <person name="Attaiech L."/>
            <person name="Picq K."/>
            <person name="Juan P.A."/>
            <person name="Jarraud S."/>
            <person name="Charpentier X."/>
        </authorList>
    </citation>
    <scope>NUCLEOTIDE SEQUENCE [LARGE SCALE GENOMIC DNA]</scope>
    <source>
        <strain evidence="3 4">HL-0427-4011</strain>
    </source>
</reference>
<dbReference type="Gene3D" id="2.30.30.130">
    <property type="entry name" value="Transposase, Mu, C-terminal"/>
    <property type="match status" value="1"/>
</dbReference>
<accession>A0AAX1EFE9</accession>
<dbReference type="SUPFAM" id="SSF53098">
    <property type="entry name" value="Ribonuclease H-like"/>
    <property type="match status" value="1"/>
</dbReference>
<dbReference type="Gene3D" id="1.10.10.60">
    <property type="entry name" value="Homeodomain-like"/>
    <property type="match status" value="1"/>
</dbReference>
<evidence type="ECO:0000313" key="4">
    <source>
        <dbReference type="Proteomes" id="UP000295517"/>
    </source>
</evidence>
<dbReference type="PANTHER" id="PTHR35004:SF6">
    <property type="entry name" value="TRANSPOSASE"/>
    <property type="match status" value="1"/>
</dbReference>
<dbReference type="SUPFAM" id="SSF50610">
    <property type="entry name" value="mu transposase, C-terminal domain"/>
    <property type="match status" value="1"/>
</dbReference>
<organism evidence="3 4">
    <name type="scientific">Legionella israelensis</name>
    <dbReference type="NCBI Taxonomy" id="454"/>
    <lineage>
        <taxon>Bacteria</taxon>
        <taxon>Pseudomonadati</taxon>
        <taxon>Pseudomonadota</taxon>
        <taxon>Gammaproteobacteria</taxon>
        <taxon>Legionellales</taxon>
        <taxon>Legionellaceae</taxon>
        <taxon>Legionella</taxon>
    </lineage>
</organism>
<dbReference type="PANTHER" id="PTHR35004">
    <property type="entry name" value="TRANSPOSASE RV3428C-RELATED"/>
    <property type="match status" value="1"/>
</dbReference>
<dbReference type="InterPro" id="IPR055247">
    <property type="entry name" value="InsJ-like_HTH"/>
</dbReference>